<feature type="transmembrane region" description="Helical" evidence="1">
    <location>
        <begin position="25"/>
        <end position="43"/>
    </location>
</feature>
<sequence length="458" mass="50640">MQSKADPSPSSLFDRLVAREEQRGLILVAFLRICMLAFILLLFSKPDSPTGELYSLLEVLGWFIPGVLIQLFVAFRGRSWRWLLYVLAIVDAVLIVYVSVVPDPLSPLTDHPAWMYSFVVRDRGVVFSMIMMALVIMTFSPRLIIWFGFWLFIAWSTSIVWLMTRPGVIISQHFGDDWAPTQDEIITTYNLPEFIDISALAEQVVIVVVFTLACAVMVSRLRVLINQFAAAERAHGNLARYFPAALADQLADRDEPIRIGARRECVILFADIIGFSGYAEKRDPQDVMRLLNQFHQIMTTQIGAYGGIVEKYIGDAVMASFGAFDDMDCPAANALSAAQSMVCHVRDWQNSDLTDSTTPLQIGIGLNFGPAVVGDIGEGEAVTPAVIGASVNLAARLERATRTLDTDIIISDSFARKLRSETSSAGSALLRSFGKQDAIRVKGFSQPVTVHFQSRSAT</sequence>
<dbReference type="PANTHER" id="PTHR43081">
    <property type="entry name" value="ADENYLATE CYCLASE, TERMINAL-DIFFERENTIATION SPECIFIC-RELATED"/>
    <property type="match status" value="1"/>
</dbReference>
<feature type="transmembrane region" description="Helical" evidence="1">
    <location>
        <begin position="55"/>
        <end position="75"/>
    </location>
</feature>
<comment type="caution">
    <text evidence="3">The sequence shown here is derived from an EMBL/GenBank/DDBJ whole genome shotgun (WGS) entry which is preliminary data.</text>
</comment>
<dbReference type="InterPro" id="IPR050697">
    <property type="entry name" value="Adenylyl/Guanylyl_Cyclase_3/4"/>
</dbReference>
<evidence type="ECO:0000256" key="1">
    <source>
        <dbReference type="SAM" id="Phobius"/>
    </source>
</evidence>
<dbReference type="CDD" id="cd07302">
    <property type="entry name" value="CHD"/>
    <property type="match status" value="1"/>
</dbReference>
<organism evidence="3 4">
    <name type="scientific">Thalassospira lucentensis</name>
    <dbReference type="NCBI Taxonomy" id="168935"/>
    <lineage>
        <taxon>Bacteria</taxon>
        <taxon>Pseudomonadati</taxon>
        <taxon>Pseudomonadota</taxon>
        <taxon>Alphaproteobacteria</taxon>
        <taxon>Rhodospirillales</taxon>
        <taxon>Thalassospiraceae</taxon>
        <taxon>Thalassospira</taxon>
    </lineage>
</organism>
<keyword evidence="1" id="KW-0812">Transmembrane</keyword>
<evidence type="ECO:0000313" key="3">
    <source>
        <dbReference type="EMBL" id="KZB66545.1"/>
    </source>
</evidence>
<feature type="transmembrane region" description="Helical" evidence="1">
    <location>
        <begin position="82"/>
        <end position="101"/>
    </location>
</feature>
<dbReference type="InterPro" id="IPR001054">
    <property type="entry name" value="A/G_cyclase"/>
</dbReference>
<keyword evidence="1" id="KW-1133">Transmembrane helix</keyword>
<protein>
    <submittedName>
        <fullName evidence="3">Adenylate cyclase</fullName>
    </submittedName>
</protein>
<dbReference type="OrthoDB" id="9762462at2"/>
<accession>A0A154L7L9</accession>
<gene>
    <name evidence="3" type="ORF">AUP42_13365</name>
</gene>
<feature type="transmembrane region" description="Helical" evidence="1">
    <location>
        <begin position="197"/>
        <end position="218"/>
    </location>
</feature>
<dbReference type="PANTHER" id="PTHR43081:SF1">
    <property type="entry name" value="ADENYLATE CYCLASE, TERMINAL-DIFFERENTIATION SPECIFIC"/>
    <property type="match status" value="1"/>
</dbReference>
<dbReference type="GO" id="GO:0035556">
    <property type="term" value="P:intracellular signal transduction"/>
    <property type="evidence" value="ECO:0007669"/>
    <property type="project" value="InterPro"/>
</dbReference>
<reference evidence="3 4" key="1">
    <citation type="submission" date="2015-12" db="EMBL/GenBank/DDBJ databases">
        <title>Genome sequence of Thalassospira lucentensis MCCC 1A02072.</title>
        <authorList>
            <person name="Lu L."/>
            <person name="Lai Q."/>
            <person name="Shao Z."/>
            <person name="Qian P."/>
        </authorList>
    </citation>
    <scope>NUCLEOTIDE SEQUENCE [LARGE SCALE GENOMIC DNA]</scope>
    <source>
        <strain evidence="3 4">MCCC 1A02072</strain>
    </source>
</reference>
<dbReference type="GO" id="GO:0006171">
    <property type="term" value="P:cAMP biosynthetic process"/>
    <property type="evidence" value="ECO:0007669"/>
    <property type="project" value="TreeGrafter"/>
</dbReference>
<evidence type="ECO:0000259" key="2">
    <source>
        <dbReference type="PROSITE" id="PS50125"/>
    </source>
</evidence>
<dbReference type="Proteomes" id="UP000076335">
    <property type="component" value="Unassembled WGS sequence"/>
</dbReference>
<dbReference type="SMART" id="SM00044">
    <property type="entry name" value="CYCc"/>
    <property type="match status" value="1"/>
</dbReference>
<keyword evidence="1" id="KW-0472">Membrane</keyword>
<dbReference type="PROSITE" id="PS50125">
    <property type="entry name" value="GUANYLATE_CYCLASE_2"/>
    <property type="match status" value="1"/>
</dbReference>
<dbReference type="AlphaFoldDB" id="A0A154L7L9"/>
<dbReference type="Pfam" id="PF00211">
    <property type="entry name" value="Guanylate_cyc"/>
    <property type="match status" value="1"/>
</dbReference>
<name>A0A154L7L9_9PROT</name>
<dbReference type="SUPFAM" id="SSF55073">
    <property type="entry name" value="Nucleotide cyclase"/>
    <property type="match status" value="1"/>
</dbReference>
<proteinExistence type="predicted"/>
<feature type="domain" description="Guanylate cyclase" evidence="2">
    <location>
        <begin position="266"/>
        <end position="398"/>
    </location>
</feature>
<feature type="transmembrane region" description="Helical" evidence="1">
    <location>
        <begin position="113"/>
        <end position="136"/>
    </location>
</feature>
<dbReference type="EMBL" id="LPVY01000005">
    <property type="protein sequence ID" value="KZB66545.1"/>
    <property type="molecule type" value="Genomic_DNA"/>
</dbReference>
<feature type="transmembrane region" description="Helical" evidence="1">
    <location>
        <begin position="143"/>
        <end position="163"/>
    </location>
</feature>
<dbReference type="Gene3D" id="3.30.70.1230">
    <property type="entry name" value="Nucleotide cyclase"/>
    <property type="match status" value="1"/>
</dbReference>
<dbReference type="InterPro" id="IPR029787">
    <property type="entry name" value="Nucleotide_cyclase"/>
</dbReference>
<dbReference type="GO" id="GO:0004016">
    <property type="term" value="F:adenylate cyclase activity"/>
    <property type="evidence" value="ECO:0007669"/>
    <property type="project" value="UniProtKB-ARBA"/>
</dbReference>
<dbReference type="RefSeq" id="WP_062949634.1">
    <property type="nucleotide sequence ID" value="NZ_LPVY01000005.1"/>
</dbReference>
<evidence type="ECO:0000313" key="4">
    <source>
        <dbReference type="Proteomes" id="UP000076335"/>
    </source>
</evidence>